<evidence type="ECO:0000313" key="4">
    <source>
        <dbReference type="EMBL" id="THW64348.1"/>
    </source>
</evidence>
<dbReference type="PANTHER" id="PTHR40633:SF1">
    <property type="entry name" value="GPI ANCHORED SERINE-THREONINE RICH PROTEIN (AFU_ORTHOLOGUE AFUA_1G03630)"/>
    <property type="match status" value="1"/>
</dbReference>
<gene>
    <name evidence="5" type="ORF">D6C90_10220</name>
    <name evidence="4" type="ORF">D6D19_09496</name>
    <name evidence="3" type="ORF">D6D28_09518</name>
</gene>
<evidence type="ECO:0000256" key="1">
    <source>
        <dbReference type="ARBA" id="ARBA00022729"/>
    </source>
</evidence>
<dbReference type="Proteomes" id="UP000308802">
    <property type="component" value="Unassembled WGS sequence"/>
</dbReference>
<dbReference type="EMBL" id="QZAO01000539">
    <property type="protein sequence ID" value="THW64348.1"/>
    <property type="molecule type" value="Genomic_DNA"/>
</dbReference>
<evidence type="ECO:0000313" key="3">
    <source>
        <dbReference type="EMBL" id="THV64915.1"/>
    </source>
</evidence>
<dbReference type="Proteomes" id="UP000310121">
    <property type="component" value="Unassembled WGS sequence"/>
</dbReference>
<sequence length="315" mass="30980">MAPKEQEYTIMSFRALFTAGLAAFAPLVSAYTTPKGDPTGNAIYEPGLNSIVPVGKPFTITWEPDTKGKVSLVLLHGPSTNVKPIATIVESIDNTGSYDWTPDTGLAPNKTYYGIELIVEGTGQYQYSTQFGISNDNYKEELASTGASTASATTTVSVNIKSPVSAAAASASDAVSSAASSASSVIASASSSAASVHSSASSAIAMSASAAMTSASVSHNSTVHTSMFHPANGTVSVKSSASGVAASVSSSMHSGASSASSSMSTASRSASRSAASASGSASASASAAAQTGAAVKVGAGFGGLAFAAGVVALVL</sequence>
<evidence type="ECO:0000313" key="6">
    <source>
        <dbReference type="Proteomes" id="UP000304951"/>
    </source>
</evidence>
<evidence type="ECO:0000313" key="7">
    <source>
        <dbReference type="Proteomes" id="UP000308802"/>
    </source>
</evidence>
<dbReference type="EMBL" id="QZBN01002012">
    <property type="protein sequence ID" value="THZ14165.1"/>
    <property type="molecule type" value="Genomic_DNA"/>
</dbReference>
<reference evidence="6 7" key="1">
    <citation type="submission" date="2018-10" db="EMBL/GenBank/DDBJ databases">
        <title>Fifty Aureobasidium pullulans genomes reveal a recombining polyextremotolerant generalist.</title>
        <authorList>
            <person name="Gostincar C."/>
            <person name="Turk M."/>
            <person name="Zajc J."/>
            <person name="Gunde-Cimerman N."/>
        </authorList>
    </citation>
    <scope>NUCLEOTIDE SEQUENCE [LARGE SCALE GENOMIC DNA]</scope>
    <source>
        <strain evidence="4 7">EXF-10659</strain>
        <strain evidence="3 6">EXF-11900</strain>
        <strain evidence="5 8">EXF-3844</strain>
    </source>
</reference>
<comment type="caution">
    <text evidence="5">The sequence shown here is derived from an EMBL/GenBank/DDBJ whole genome shotgun (WGS) entry which is preliminary data.</text>
</comment>
<proteinExistence type="predicted"/>
<dbReference type="AlphaFoldDB" id="A0A4S9SU88"/>
<accession>A0A4S9SU88</accession>
<dbReference type="InterPro" id="IPR018466">
    <property type="entry name" value="Kre9/Knh1-like_N"/>
</dbReference>
<dbReference type="PANTHER" id="PTHR40633">
    <property type="entry name" value="MATRIX PROTEIN, PUTATIVE (AFU_ORTHOLOGUE AFUA_8G05410)-RELATED"/>
    <property type="match status" value="1"/>
</dbReference>
<dbReference type="InterPro" id="IPR052982">
    <property type="entry name" value="SRP1/TIP1-like"/>
</dbReference>
<organism evidence="5 8">
    <name type="scientific">Aureobasidium pullulans</name>
    <name type="common">Black yeast</name>
    <name type="synonym">Pullularia pullulans</name>
    <dbReference type="NCBI Taxonomy" id="5580"/>
    <lineage>
        <taxon>Eukaryota</taxon>
        <taxon>Fungi</taxon>
        <taxon>Dikarya</taxon>
        <taxon>Ascomycota</taxon>
        <taxon>Pezizomycotina</taxon>
        <taxon>Dothideomycetes</taxon>
        <taxon>Dothideomycetidae</taxon>
        <taxon>Dothideales</taxon>
        <taxon>Saccotheciaceae</taxon>
        <taxon>Aureobasidium</taxon>
    </lineage>
</organism>
<keyword evidence="1" id="KW-0732">Signal</keyword>
<protein>
    <recommendedName>
        <fullName evidence="2">Yeast cell wall synthesis Kre9/Knh1-like N-terminal domain-containing protein</fullName>
    </recommendedName>
</protein>
<name>A0A4S9SU88_AURPU</name>
<dbReference type="Proteomes" id="UP000304951">
    <property type="component" value="Unassembled WGS sequence"/>
</dbReference>
<evidence type="ECO:0000313" key="8">
    <source>
        <dbReference type="Proteomes" id="UP000310121"/>
    </source>
</evidence>
<evidence type="ECO:0000313" key="5">
    <source>
        <dbReference type="EMBL" id="THZ14165.1"/>
    </source>
</evidence>
<dbReference type="Pfam" id="PF10342">
    <property type="entry name" value="Kre9_KNH"/>
    <property type="match status" value="1"/>
</dbReference>
<evidence type="ECO:0000259" key="2">
    <source>
        <dbReference type="Pfam" id="PF10342"/>
    </source>
</evidence>
<dbReference type="EMBL" id="QZAF01000749">
    <property type="protein sequence ID" value="THV64915.1"/>
    <property type="molecule type" value="Genomic_DNA"/>
</dbReference>
<feature type="domain" description="Yeast cell wall synthesis Kre9/Knh1-like N-terminal" evidence="2">
    <location>
        <begin position="46"/>
        <end position="133"/>
    </location>
</feature>